<comment type="catalytic activity">
    <reaction evidence="5">
        <text>pseudouridine(1915) in 23S rRNA + S-adenosyl-L-methionine = N(3)-methylpseudouridine(1915) in 23S rRNA + S-adenosyl-L-homocysteine + H(+)</text>
        <dbReference type="Rhea" id="RHEA:42752"/>
        <dbReference type="Rhea" id="RHEA-COMP:10221"/>
        <dbReference type="Rhea" id="RHEA-COMP:10222"/>
        <dbReference type="ChEBI" id="CHEBI:15378"/>
        <dbReference type="ChEBI" id="CHEBI:57856"/>
        <dbReference type="ChEBI" id="CHEBI:59789"/>
        <dbReference type="ChEBI" id="CHEBI:65314"/>
        <dbReference type="ChEBI" id="CHEBI:74486"/>
        <dbReference type="EC" id="2.1.1.177"/>
    </reaction>
</comment>
<dbReference type="CDD" id="cd18081">
    <property type="entry name" value="RlmH-like"/>
    <property type="match status" value="1"/>
</dbReference>
<dbReference type="HAMAP" id="MF_00658">
    <property type="entry name" value="23SrRNA_methyltr_H"/>
    <property type="match status" value="1"/>
</dbReference>
<dbReference type="PANTHER" id="PTHR33603:SF1">
    <property type="entry name" value="RIBOSOMAL RNA LARGE SUBUNIT METHYLTRANSFERASE H"/>
    <property type="match status" value="1"/>
</dbReference>
<keyword evidence="2 5" id="KW-0808">Transferase</keyword>
<evidence type="ECO:0000256" key="2">
    <source>
        <dbReference type="ARBA" id="ARBA00022679"/>
    </source>
</evidence>
<dbReference type="SUPFAM" id="SSF75217">
    <property type="entry name" value="alpha/beta knot"/>
    <property type="match status" value="1"/>
</dbReference>
<organism evidence="6">
    <name type="scientific">Sulfurovum sp. enrichment culture clone C5</name>
    <dbReference type="NCBI Taxonomy" id="497650"/>
    <lineage>
        <taxon>Bacteria</taxon>
        <taxon>Pseudomonadati</taxon>
        <taxon>Campylobacterota</taxon>
        <taxon>Epsilonproteobacteria</taxon>
        <taxon>Campylobacterales</taxon>
        <taxon>Sulfurovaceae</taxon>
        <taxon>Sulfurovum</taxon>
        <taxon>environmental samples</taxon>
    </lineage>
</organism>
<feature type="binding site" evidence="5">
    <location>
        <position position="103"/>
    </location>
    <ligand>
        <name>S-adenosyl-L-methionine</name>
        <dbReference type="ChEBI" id="CHEBI:59789"/>
    </ligand>
</feature>
<dbReference type="InterPro" id="IPR029028">
    <property type="entry name" value="Alpha/beta_knot_MTases"/>
</dbReference>
<comment type="subcellular location">
    <subcellularLocation>
        <location evidence="5">Cytoplasm</location>
    </subcellularLocation>
</comment>
<comment type="similarity">
    <text evidence="4 5">Belongs to the RNA methyltransferase RlmH family.</text>
</comment>
<evidence type="ECO:0000256" key="1">
    <source>
        <dbReference type="ARBA" id="ARBA00022603"/>
    </source>
</evidence>
<sequence>MKITIATIDKGGKDKLYSPLIEHYTKIIKSYSKLDIVDIFDNKISKAQDVSADIAKQSYSNAFSPYMTKNTTTIVLDPSSKEVDSFDFAFLLKDRVDVTFFIGGAFGLERGFVDQCNNAISFGKITLSHKLIKVVLLEQIFRGLSINNNHPYHK</sequence>
<keyword evidence="5" id="KW-0698">rRNA processing</keyword>
<proteinExistence type="inferred from homology"/>
<dbReference type="Gene3D" id="3.40.1280.10">
    <property type="match status" value="1"/>
</dbReference>
<keyword evidence="1 5" id="KW-0489">Methyltransferase</keyword>
<evidence type="ECO:0000256" key="4">
    <source>
        <dbReference type="ARBA" id="ARBA00038303"/>
    </source>
</evidence>
<comment type="subunit">
    <text evidence="5">Homodimer.</text>
</comment>
<dbReference type="PIRSF" id="PIRSF004505">
    <property type="entry name" value="MT_bac"/>
    <property type="match status" value="1"/>
</dbReference>
<dbReference type="EC" id="2.1.1.177" evidence="5"/>
<dbReference type="InterPro" id="IPR003742">
    <property type="entry name" value="RlmH-like"/>
</dbReference>
<gene>
    <name evidence="5 6" type="primary">rlmH</name>
    <name evidence="6" type="ORF">BN3087_330040</name>
</gene>
<comment type="function">
    <text evidence="5">Specifically methylates the pseudouridine at position 1915 (m3Psi1915) in 23S rRNA.</text>
</comment>
<dbReference type="AlphaFoldDB" id="A0A0S4XM90"/>
<dbReference type="Pfam" id="PF02590">
    <property type="entry name" value="SPOUT_MTase"/>
    <property type="match status" value="1"/>
</dbReference>
<keyword evidence="3 5" id="KW-0949">S-adenosyl-L-methionine</keyword>
<dbReference type="GO" id="GO:0005737">
    <property type="term" value="C:cytoplasm"/>
    <property type="evidence" value="ECO:0007669"/>
    <property type="project" value="UniProtKB-SubCell"/>
</dbReference>
<protein>
    <recommendedName>
        <fullName evidence="5">Ribosomal RNA large subunit methyltransferase H</fullName>
        <ecNumber evidence="5">2.1.1.177</ecNumber>
    </recommendedName>
    <alternativeName>
        <fullName evidence="5">23S rRNA (pseudouridine1915-N3)-methyltransferase</fullName>
    </alternativeName>
    <alternativeName>
        <fullName evidence="5">23S rRNA m3Psi1915 methyltransferase</fullName>
    </alternativeName>
    <alternativeName>
        <fullName evidence="5">rRNA (pseudouridine-N3-)-methyltransferase RlmH</fullName>
    </alternativeName>
</protein>
<evidence type="ECO:0000256" key="5">
    <source>
        <dbReference type="HAMAP-Rule" id="MF_00658"/>
    </source>
</evidence>
<reference evidence="6" key="1">
    <citation type="submission" date="2015-11" db="EMBL/GenBank/DDBJ databases">
        <authorList>
            <person name="Zhang Y."/>
            <person name="Guo Z."/>
        </authorList>
    </citation>
    <scope>NUCLEOTIDE SEQUENCE</scope>
    <source>
        <strain evidence="6">BN30871</strain>
    </source>
</reference>
<dbReference type="EMBL" id="FAXN01000033">
    <property type="protein sequence ID" value="CUV65424.1"/>
    <property type="molecule type" value="Genomic_DNA"/>
</dbReference>
<keyword evidence="5" id="KW-0963">Cytoplasm</keyword>
<dbReference type="InterPro" id="IPR029026">
    <property type="entry name" value="tRNA_m1G_MTases_N"/>
</dbReference>
<evidence type="ECO:0000256" key="3">
    <source>
        <dbReference type="ARBA" id="ARBA00022691"/>
    </source>
</evidence>
<evidence type="ECO:0000313" key="6">
    <source>
        <dbReference type="EMBL" id="CUV65424.1"/>
    </source>
</evidence>
<feature type="binding site" evidence="5">
    <location>
        <position position="76"/>
    </location>
    <ligand>
        <name>S-adenosyl-L-methionine</name>
        <dbReference type="ChEBI" id="CHEBI:59789"/>
    </ligand>
</feature>
<name>A0A0S4XM90_9BACT</name>
<dbReference type="PANTHER" id="PTHR33603">
    <property type="entry name" value="METHYLTRANSFERASE"/>
    <property type="match status" value="1"/>
</dbReference>
<accession>A0A0S4XM90</accession>
<dbReference type="GO" id="GO:0070038">
    <property type="term" value="F:rRNA (pseudouridine-N3-)-methyltransferase activity"/>
    <property type="evidence" value="ECO:0007669"/>
    <property type="project" value="UniProtKB-UniRule"/>
</dbReference>
<feature type="binding site" evidence="5">
    <location>
        <begin position="122"/>
        <end position="127"/>
    </location>
    <ligand>
        <name>S-adenosyl-L-methionine</name>
        <dbReference type="ChEBI" id="CHEBI:59789"/>
    </ligand>
</feature>